<dbReference type="PANTHER" id="PTHR47326">
    <property type="entry name" value="TRANSPOSABLE ELEMENT TC3 TRANSPOSASE-LIKE PROTEIN"/>
    <property type="match status" value="1"/>
</dbReference>
<dbReference type="AlphaFoldDB" id="A0A9R1TPK3"/>
<organism evidence="1 2">
    <name type="scientific">Fopius arisanus</name>
    <dbReference type="NCBI Taxonomy" id="64838"/>
    <lineage>
        <taxon>Eukaryota</taxon>
        <taxon>Metazoa</taxon>
        <taxon>Ecdysozoa</taxon>
        <taxon>Arthropoda</taxon>
        <taxon>Hexapoda</taxon>
        <taxon>Insecta</taxon>
        <taxon>Pterygota</taxon>
        <taxon>Neoptera</taxon>
        <taxon>Endopterygota</taxon>
        <taxon>Hymenoptera</taxon>
        <taxon>Apocrita</taxon>
        <taxon>Ichneumonoidea</taxon>
        <taxon>Braconidae</taxon>
        <taxon>Opiinae</taxon>
        <taxon>Fopius</taxon>
    </lineage>
</organism>
<dbReference type="GO" id="GO:0003676">
    <property type="term" value="F:nucleic acid binding"/>
    <property type="evidence" value="ECO:0007669"/>
    <property type="project" value="InterPro"/>
</dbReference>
<reference evidence="2" key="1">
    <citation type="submission" date="2025-08" db="UniProtKB">
        <authorList>
            <consortium name="RefSeq"/>
        </authorList>
    </citation>
    <scope>IDENTIFICATION</scope>
    <source>
        <strain evidence="2">USDA-PBARC FA_bdor</strain>
        <tissue evidence="2">Whole organism</tissue>
    </source>
</reference>
<name>A0A9R1TPK3_9HYME</name>
<dbReference type="Gene3D" id="3.30.420.10">
    <property type="entry name" value="Ribonuclease H-like superfamily/Ribonuclease H"/>
    <property type="match status" value="1"/>
</dbReference>
<accession>A0A9R1TPK3</accession>
<evidence type="ECO:0008006" key="3">
    <source>
        <dbReference type="Google" id="ProtNLM"/>
    </source>
</evidence>
<sequence>MVRFTAAEYADMVAVYGVAGGVAAEATLCGAYQRLREDNLLPRHGEVRPRRGDRVQVEEEILETVENSPELSVRGIASALGTTRSTVHRVLRVEGLHPWKYTPVQELKPEDFPKRVDFCQWLLDRSREPEVIRNVCWTDEKIFVRKGIVNQHNEHHWAFKNPRLTKETNFQYRWDHMNIWGGIIGDEVHIHHLPGRLDGGNYLGFLQDRLVNVIGDGHAERDVWFQHDGAPAHTCVAVVEAQNEWFPDRWIGKRSDRDRGGNLQPSVAWPPRSPDLTPLDFFLWGTLESRIYAHHPATQEEVVGLLHAAVASITPDQLEAMRGNLLRRARLCLDAGGGHVENLL</sequence>
<protein>
    <recommendedName>
        <fullName evidence="3">Tc1-like transposase DDE domain-containing protein</fullName>
    </recommendedName>
</protein>
<proteinExistence type="predicted"/>
<dbReference type="OrthoDB" id="9986793at2759"/>
<dbReference type="InterPro" id="IPR036397">
    <property type="entry name" value="RNaseH_sf"/>
</dbReference>
<keyword evidence="1" id="KW-1185">Reference proteome</keyword>
<dbReference type="RefSeq" id="XP_011313280.1">
    <property type="nucleotide sequence ID" value="XM_011314978.1"/>
</dbReference>
<evidence type="ECO:0000313" key="2">
    <source>
        <dbReference type="RefSeq" id="XP_011313280.1"/>
    </source>
</evidence>
<dbReference type="Proteomes" id="UP000694866">
    <property type="component" value="Unplaced"/>
</dbReference>
<dbReference type="KEGG" id="fas:105272752"/>
<dbReference type="GeneID" id="105272752"/>
<dbReference type="PANTHER" id="PTHR47326:SF1">
    <property type="entry name" value="HTH PSQ-TYPE DOMAIN-CONTAINING PROTEIN"/>
    <property type="match status" value="1"/>
</dbReference>
<evidence type="ECO:0000313" key="1">
    <source>
        <dbReference type="Proteomes" id="UP000694866"/>
    </source>
</evidence>
<gene>
    <name evidence="2" type="primary">LOC105272752</name>
</gene>